<proteinExistence type="inferred from homology"/>
<accession>A0A915LVA3</accession>
<comment type="subcellular location">
    <subcellularLocation>
        <location evidence="2">Mitochondrion</location>
    </subcellularLocation>
</comment>
<feature type="domain" description="2-oxoglutarate dehydrogenase E1 component/KDG C-terminal" evidence="8">
    <location>
        <begin position="72"/>
        <end position="212"/>
    </location>
</feature>
<dbReference type="Pfam" id="PF02779">
    <property type="entry name" value="Transket_pyr"/>
    <property type="match status" value="1"/>
</dbReference>
<protein>
    <submittedName>
        <fullName evidence="10">Uncharacterized protein</fullName>
    </submittedName>
</protein>
<dbReference type="FunFam" id="3.40.50.11610:FF:000003">
    <property type="entry name" value="2-oxoglutarate dehydrogenase, isoform X4"/>
    <property type="match status" value="1"/>
</dbReference>
<evidence type="ECO:0000313" key="10">
    <source>
        <dbReference type="WBParaSite" id="scaffold20372_cov155.g19460"/>
    </source>
</evidence>
<dbReference type="PANTHER" id="PTHR23152:SF4">
    <property type="entry name" value="2-OXOADIPATE DEHYDROGENASE COMPLEX COMPONENT E1"/>
    <property type="match status" value="1"/>
</dbReference>
<evidence type="ECO:0000256" key="3">
    <source>
        <dbReference type="ARBA" id="ARBA00006936"/>
    </source>
</evidence>
<name>A0A915LVA3_MELJA</name>
<dbReference type="InterPro" id="IPR011603">
    <property type="entry name" value="2oxoglutarate_DH_E1"/>
</dbReference>
<keyword evidence="9" id="KW-1185">Reference proteome</keyword>
<keyword evidence="4" id="KW-0560">Oxidoreductase</keyword>
<evidence type="ECO:0000256" key="5">
    <source>
        <dbReference type="ARBA" id="ARBA00023052"/>
    </source>
</evidence>
<dbReference type="Proteomes" id="UP000887561">
    <property type="component" value="Unplaced"/>
</dbReference>
<dbReference type="InterPro" id="IPR005475">
    <property type="entry name" value="Transketolase-like_Pyr-bd"/>
</dbReference>
<evidence type="ECO:0000256" key="4">
    <source>
        <dbReference type="ARBA" id="ARBA00023002"/>
    </source>
</evidence>
<evidence type="ECO:0000259" key="7">
    <source>
        <dbReference type="Pfam" id="PF02779"/>
    </source>
</evidence>
<dbReference type="GO" id="GO:0005739">
    <property type="term" value="C:mitochondrion"/>
    <property type="evidence" value="ECO:0007669"/>
    <property type="project" value="UniProtKB-SubCell"/>
</dbReference>
<dbReference type="GO" id="GO:0045252">
    <property type="term" value="C:oxoglutarate dehydrogenase complex"/>
    <property type="evidence" value="ECO:0007669"/>
    <property type="project" value="TreeGrafter"/>
</dbReference>
<dbReference type="Gene3D" id="3.40.50.11610">
    <property type="entry name" value="Multifunctional 2-oxoglutarate metabolism enzyme, C-terminal domain"/>
    <property type="match status" value="1"/>
</dbReference>
<comment type="cofactor">
    <cofactor evidence="1">
        <name>thiamine diphosphate</name>
        <dbReference type="ChEBI" id="CHEBI:58937"/>
    </cofactor>
</comment>
<evidence type="ECO:0000256" key="1">
    <source>
        <dbReference type="ARBA" id="ARBA00001964"/>
    </source>
</evidence>
<dbReference type="InterPro" id="IPR031717">
    <property type="entry name" value="ODO-1/KGD_C"/>
</dbReference>
<dbReference type="GO" id="GO:0006099">
    <property type="term" value="P:tricarboxylic acid cycle"/>
    <property type="evidence" value="ECO:0007669"/>
    <property type="project" value="TreeGrafter"/>
</dbReference>
<comment type="similarity">
    <text evidence="3">Belongs to the alpha-ketoglutarate dehydrogenase family.</text>
</comment>
<dbReference type="GO" id="GO:0030976">
    <property type="term" value="F:thiamine pyrophosphate binding"/>
    <property type="evidence" value="ECO:0007669"/>
    <property type="project" value="InterPro"/>
</dbReference>
<organism evidence="9 10">
    <name type="scientific">Meloidogyne javanica</name>
    <name type="common">Root-knot nematode worm</name>
    <dbReference type="NCBI Taxonomy" id="6303"/>
    <lineage>
        <taxon>Eukaryota</taxon>
        <taxon>Metazoa</taxon>
        <taxon>Ecdysozoa</taxon>
        <taxon>Nematoda</taxon>
        <taxon>Chromadorea</taxon>
        <taxon>Rhabditida</taxon>
        <taxon>Tylenchina</taxon>
        <taxon>Tylenchomorpha</taxon>
        <taxon>Tylenchoidea</taxon>
        <taxon>Meloidogynidae</taxon>
        <taxon>Meloidogyninae</taxon>
        <taxon>Meloidogyne</taxon>
        <taxon>Meloidogyne incognita group</taxon>
    </lineage>
</organism>
<reference evidence="10" key="1">
    <citation type="submission" date="2022-11" db="UniProtKB">
        <authorList>
            <consortium name="WormBaseParasite"/>
        </authorList>
    </citation>
    <scope>IDENTIFICATION</scope>
</reference>
<sequence length="218" mass="25058">MCNEDDGIRFDEDMTFDEAFVARQLNDTNWIVANPTTPANFFHLLRRQIYVPFRKPLIVFTPKYLLRHPLARSSIESFLTGTSFQRVGVDEGKASENPANVKRVVFCSGKIYYDILLERKKRGLEADVALARVEQISPFPYDLLIQECNKYSNADIIWAQEEHKNMGAWTFIQPRFLSNRGIIYAGRKPSASPATGNKFIHQKEQAEMLEDILVKPVN</sequence>
<evidence type="ECO:0000259" key="8">
    <source>
        <dbReference type="Pfam" id="PF16870"/>
    </source>
</evidence>
<dbReference type="SUPFAM" id="SSF52518">
    <property type="entry name" value="Thiamin diphosphate-binding fold (THDP-binding)"/>
    <property type="match status" value="1"/>
</dbReference>
<dbReference type="AlphaFoldDB" id="A0A915LVA3"/>
<dbReference type="InterPro" id="IPR042179">
    <property type="entry name" value="KGD_C_sf"/>
</dbReference>
<keyword evidence="6" id="KW-0496">Mitochondrion</keyword>
<dbReference type="InterPro" id="IPR029061">
    <property type="entry name" value="THDP-binding"/>
</dbReference>
<evidence type="ECO:0000256" key="6">
    <source>
        <dbReference type="ARBA" id="ARBA00023128"/>
    </source>
</evidence>
<dbReference type="WBParaSite" id="scaffold20372_cov155.g19460">
    <property type="protein sequence ID" value="scaffold20372_cov155.g19460"/>
    <property type="gene ID" value="scaffold20372_cov155.g19460"/>
</dbReference>
<dbReference type="Pfam" id="PF16870">
    <property type="entry name" value="OxoGdeHyase_C"/>
    <property type="match status" value="1"/>
</dbReference>
<keyword evidence="5" id="KW-0786">Thiamine pyrophosphate</keyword>
<evidence type="ECO:0000256" key="2">
    <source>
        <dbReference type="ARBA" id="ARBA00004173"/>
    </source>
</evidence>
<feature type="domain" description="Transketolase-like pyrimidine-binding" evidence="7">
    <location>
        <begin position="29"/>
        <end position="67"/>
    </location>
</feature>
<dbReference type="PANTHER" id="PTHR23152">
    <property type="entry name" value="2-OXOGLUTARATE DEHYDROGENASE"/>
    <property type="match status" value="1"/>
</dbReference>
<evidence type="ECO:0000313" key="9">
    <source>
        <dbReference type="Proteomes" id="UP000887561"/>
    </source>
</evidence>
<dbReference type="GO" id="GO:0004591">
    <property type="term" value="F:oxoglutarate dehydrogenase (succinyl-transferring) activity"/>
    <property type="evidence" value="ECO:0007669"/>
    <property type="project" value="TreeGrafter"/>
</dbReference>